<comment type="caution">
    <text evidence="1">The sequence shown here is derived from an EMBL/GenBank/DDBJ whole genome shotgun (WGS) entry which is preliminary data.</text>
</comment>
<accession>A0A9N9D6S8</accession>
<dbReference type="Proteomes" id="UP000789405">
    <property type="component" value="Unassembled WGS sequence"/>
</dbReference>
<gene>
    <name evidence="1" type="ORF">DERYTH_LOCUS8818</name>
</gene>
<sequence>MSLFETEGSEFRNSYLRNRLQNNPLENNYFQNNFQLQYHINELQRGLYYQQLVNVFRQLNINKNINENVIEHKNKEIINQNHKDFSYDYDKNYSHQEIAFTYIVLWRAQPQKKVSKFGTFILVFM</sequence>
<organism evidence="1 2">
    <name type="scientific">Dentiscutata erythropus</name>
    <dbReference type="NCBI Taxonomy" id="1348616"/>
    <lineage>
        <taxon>Eukaryota</taxon>
        <taxon>Fungi</taxon>
        <taxon>Fungi incertae sedis</taxon>
        <taxon>Mucoromycota</taxon>
        <taxon>Glomeromycotina</taxon>
        <taxon>Glomeromycetes</taxon>
        <taxon>Diversisporales</taxon>
        <taxon>Gigasporaceae</taxon>
        <taxon>Dentiscutata</taxon>
    </lineage>
</organism>
<evidence type="ECO:0000313" key="2">
    <source>
        <dbReference type="Proteomes" id="UP000789405"/>
    </source>
</evidence>
<keyword evidence="2" id="KW-1185">Reference proteome</keyword>
<name>A0A9N9D6S8_9GLOM</name>
<evidence type="ECO:0000313" key="1">
    <source>
        <dbReference type="EMBL" id="CAG8624556.1"/>
    </source>
</evidence>
<dbReference type="AlphaFoldDB" id="A0A9N9D6S8"/>
<dbReference type="EMBL" id="CAJVPY010004637">
    <property type="protein sequence ID" value="CAG8624556.1"/>
    <property type="molecule type" value="Genomic_DNA"/>
</dbReference>
<reference evidence="1" key="1">
    <citation type="submission" date="2021-06" db="EMBL/GenBank/DDBJ databases">
        <authorList>
            <person name="Kallberg Y."/>
            <person name="Tangrot J."/>
            <person name="Rosling A."/>
        </authorList>
    </citation>
    <scope>NUCLEOTIDE SEQUENCE</scope>
    <source>
        <strain evidence="1">MA453B</strain>
    </source>
</reference>
<proteinExistence type="predicted"/>
<protein>
    <submittedName>
        <fullName evidence="1">11605_t:CDS:1</fullName>
    </submittedName>
</protein>